<sequence length="452" mass="50147">METALPKNDLKLEINNRQILSMSLPISLSLLVPFLNFTANNYFVSGLGEAALGTAGITGVYFLVVAVVGNGLNNAIQSLIARRAGENRLEEIGKLFSQGVRIALIFAAIGIALTYLLAPVIFNNVLQSQNVDKSAVNFLKIRVWGLPFLYLFQMGNAFLVGTNNSRYLMIGTLFEAGANIFFDYGFIYGHFGLPELGFNGAAVASVLAEAIGVVVVFGFILLKGLHARFHLFSYLRYSKELTRLILRISAPLIGQFSISLISWLVFYILIEHHGERALAVSNVMRNIFSLSGVFIWAFASTTNAMVSNIIGQGRSHDVHKLIYRIMKLSFTSALCMFILFNVFAHELLSVFRLSNEFVAAAVPVLRMVTTGMLLMSISVVWLNAVTGTGNTKMNLIIEAVTIVAYLVYIVLVLEVYKLNLIWAWASELIYWSVIFVMAFNYLKSDKWKGKVI</sequence>
<dbReference type="NCBIfam" id="TIGR00797">
    <property type="entry name" value="matE"/>
    <property type="match status" value="1"/>
</dbReference>
<dbReference type="CDD" id="cd13133">
    <property type="entry name" value="MATE_like_7"/>
    <property type="match status" value="1"/>
</dbReference>
<evidence type="ECO:0000256" key="8">
    <source>
        <dbReference type="ARBA" id="ARBA00023136"/>
    </source>
</evidence>
<proteinExistence type="predicted"/>
<evidence type="ECO:0000256" key="4">
    <source>
        <dbReference type="ARBA" id="ARBA00022475"/>
    </source>
</evidence>
<organism evidence="11 12">
    <name type="scientific">Lacibacter cauensis</name>
    <dbReference type="NCBI Taxonomy" id="510947"/>
    <lineage>
        <taxon>Bacteria</taxon>
        <taxon>Pseudomonadati</taxon>
        <taxon>Bacteroidota</taxon>
        <taxon>Chitinophagia</taxon>
        <taxon>Chitinophagales</taxon>
        <taxon>Chitinophagaceae</taxon>
        <taxon>Lacibacter</taxon>
    </lineage>
</organism>
<dbReference type="PANTHER" id="PTHR43298">
    <property type="entry name" value="MULTIDRUG RESISTANCE PROTEIN NORM-RELATED"/>
    <property type="match status" value="1"/>
</dbReference>
<feature type="transmembrane region" description="Helical" evidence="10">
    <location>
        <begin position="167"/>
        <end position="189"/>
    </location>
</feature>
<evidence type="ECO:0000256" key="10">
    <source>
        <dbReference type="SAM" id="Phobius"/>
    </source>
</evidence>
<dbReference type="InterPro" id="IPR048279">
    <property type="entry name" value="MdtK-like"/>
</dbReference>
<dbReference type="InterPro" id="IPR050222">
    <property type="entry name" value="MATE_MdtK"/>
</dbReference>
<protein>
    <recommendedName>
        <fullName evidence="9">Multidrug-efflux transporter</fullName>
    </recommendedName>
</protein>
<feature type="transmembrane region" description="Helical" evidence="10">
    <location>
        <begin position="201"/>
        <end position="223"/>
    </location>
</feature>
<dbReference type="GO" id="GO:0006811">
    <property type="term" value="P:monoatomic ion transport"/>
    <property type="evidence" value="ECO:0007669"/>
    <property type="project" value="UniProtKB-KW"/>
</dbReference>
<dbReference type="OrthoDB" id="9780160at2"/>
<gene>
    <name evidence="11" type="ORF">IQ13_0351</name>
</gene>
<feature type="transmembrane region" description="Helical" evidence="10">
    <location>
        <begin position="322"/>
        <end position="344"/>
    </location>
</feature>
<evidence type="ECO:0000313" key="11">
    <source>
        <dbReference type="EMBL" id="TWI85194.1"/>
    </source>
</evidence>
<dbReference type="InterPro" id="IPR002528">
    <property type="entry name" value="MATE_fam"/>
</dbReference>
<accession>A0A562SW04</accession>
<evidence type="ECO:0000256" key="3">
    <source>
        <dbReference type="ARBA" id="ARBA00022449"/>
    </source>
</evidence>
<feature type="transmembrane region" description="Helical" evidence="10">
    <location>
        <begin position="20"/>
        <end position="39"/>
    </location>
</feature>
<evidence type="ECO:0000256" key="5">
    <source>
        <dbReference type="ARBA" id="ARBA00022692"/>
    </source>
</evidence>
<evidence type="ECO:0000256" key="9">
    <source>
        <dbReference type="ARBA" id="ARBA00031636"/>
    </source>
</evidence>
<feature type="transmembrane region" description="Helical" evidence="10">
    <location>
        <begin position="244"/>
        <end position="270"/>
    </location>
</feature>
<name>A0A562SW04_9BACT</name>
<evidence type="ECO:0000256" key="2">
    <source>
        <dbReference type="ARBA" id="ARBA00022448"/>
    </source>
</evidence>
<keyword evidence="5 10" id="KW-0812">Transmembrane</keyword>
<keyword evidence="12" id="KW-1185">Reference proteome</keyword>
<dbReference type="AlphaFoldDB" id="A0A562SW04"/>
<evidence type="ECO:0000313" key="12">
    <source>
        <dbReference type="Proteomes" id="UP000316167"/>
    </source>
</evidence>
<keyword evidence="2" id="KW-0813">Transport</keyword>
<keyword evidence="7" id="KW-0406">Ion transport</keyword>
<comment type="subcellular location">
    <subcellularLocation>
        <location evidence="1">Cell membrane</location>
        <topology evidence="1">Multi-pass membrane protein</topology>
    </subcellularLocation>
</comment>
<feature type="transmembrane region" description="Helical" evidence="10">
    <location>
        <begin position="364"/>
        <end position="383"/>
    </location>
</feature>
<dbReference type="Pfam" id="PF01554">
    <property type="entry name" value="MatE"/>
    <property type="match status" value="2"/>
</dbReference>
<feature type="transmembrane region" description="Helical" evidence="10">
    <location>
        <begin position="290"/>
        <end position="310"/>
    </location>
</feature>
<dbReference type="GO" id="GO:0005886">
    <property type="term" value="C:plasma membrane"/>
    <property type="evidence" value="ECO:0007669"/>
    <property type="project" value="UniProtKB-SubCell"/>
</dbReference>
<dbReference type="GO" id="GO:0042910">
    <property type="term" value="F:xenobiotic transmembrane transporter activity"/>
    <property type="evidence" value="ECO:0007669"/>
    <property type="project" value="InterPro"/>
</dbReference>
<feature type="transmembrane region" description="Helical" evidence="10">
    <location>
        <begin position="421"/>
        <end position="442"/>
    </location>
</feature>
<dbReference type="RefSeq" id="WP_144883879.1">
    <property type="nucleotide sequence ID" value="NZ_VLLE01000002.1"/>
</dbReference>
<dbReference type="EMBL" id="VLLE01000002">
    <property type="protein sequence ID" value="TWI85194.1"/>
    <property type="molecule type" value="Genomic_DNA"/>
</dbReference>
<evidence type="ECO:0000256" key="1">
    <source>
        <dbReference type="ARBA" id="ARBA00004651"/>
    </source>
</evidence>
<dbReference type="Proteomes" id="UP000316167">
    <property type="component" value="Unassembled WGS sequence"/>
</dbReference>
<evidence type="ECO:0000256" key="7">
    <source>
        <dbReference type="ARBA" id="ARBA00023065"/>
    </source>
</evidence>
<reference evidence="11 12" key="1">
    <citation type="journal article" date="2015" name="Stand. Genomic Sci.">
        <title>Genomic Encyclopedia of Bacterial and Archaeal Type Strains, Phase III: the genomes of soil and plant-associated and newly described type strains.</title>
        <authorList>
            <person name="Whitman W.B."/>
            <person name="Woyke T."/>
            <person name="Klenk H.P."/>
            <person name="Zhou Y."/>
            <person name="Lilburn T.G."/>
            <person name="Beck B.J."/>
            <person name="De Vos P."/>
            <person name="Vandamme P."/>
            <person name="Eisen J.A."/>
            <person name="Garrity G."/>
            <person name="Hugenholtz P."/>
            <person name="Kyrpides N.C."/>
        </authorList>
    </citation>
    <scope>NUCLEOTIDE SEQUENCE [LARGE SCALE GENOMIC DNA]</scope>
    <source>
        <strain evidence="11 12">CGMCC 1.7271</strain>
    </source>
</reference>
<feature type="transmembrane region" description="Helical" evidence="10">
    <location>
        <begin position="102"/>
        <end position="121"/>
    </location>
</feature>
<dbReference type="PIRSF" id="PIRSF006603">
    <property type="entry name" value="DinF"/>
    <property type="match status" value="1"/>
</dbReference>
<feature type="transmembrane region" description="Helical" evidence="10">
    <location>
        <begin position="59"/>
        <end position="81"/>
    </location>
</feature>
<feature type="transmembrane region" description="Helical" evidence="10">
    <location>
        <begin position="395"/>
        <end position="415"/>
    </location>
</feature>
<evidence type="ECO:0000256" key="6">
    <source>
        <dbReference type="ARBA" id="ARBA00022989"/>
    </source>
</evidence>
<dbReference type="PANTHER" id="PTHR43298:SF2">
    <property type="entry name" value="FMN_FAD EXPORTER YEEO-RELATED"/>
    <property type="match status" value="1"/>
</dbReference>
<comment type="caution">
    <text evidence="11">The sequence shown here is derived from an EMBL/GenBank/DDBJ whole genome shotgun (WGS) entry which is preliminary data.</text>
</comment>
<dbReference type="GO" id="GO:0015297">
    <property type="term" value="F:antiporter activity"/>
    <property type="evidence" value="ECO:0007669"/>
    <property type="project" value="UniProtKB-KW"/>
</dbReference>
<keyword evidence="4" id="KW-1003">Cell membrane</keyword>
<keyword evidence="6 10" id="KW-1133">Transmembrane helix</keyword>
<keyword evidence="3" id="KW-0050">Antiport</keyword>
<feature type="transmembrane region" description="Helical" evidence="10">
    <location>
        <begin position="141"/>
        <end position="160"/>
    </location>
</feature>
<keyword evidence="8 10" id="KW-0472">Membrane</keyword>